<dbReference type="RefSeq" id="WP_013161456.1">
    <property type="nucleotide sequence ID" value="NZ_CP010341.1"/>
</dbReference>
<feature type="transmembrane region" description="Helical" evidence="2">
    <location>
        <begin position="92"/>
        <end position="113"/>
    </location>
</feature>
<evidence type="ECO:0000256" key="2">
    <source>
        <dbReference type="SAM" id="Phobius"/>
    </source>
</evidence>
<dbReference type="KEGG" id="pfre:RM25_1507"/>
<evidence type="ECO:0008006" key="4">
    <source>
        <dbReference type="Google" id="ProtNLM"/>
    </source>
</evidence>
<evidence type="ECO:0000256" key="1">
    <source>
        <dbReference type="SAM" id="MobiDB-lite"/>
    </source>
</evidence>
<dbReference type="AlphaFoldDB" id="A0A068VU83"/>
<dbReference type="Pfam" id="PF11241">
    <property type="entry name" value="DUF3043"/>
    <property type="match status" value="1"/>
</dbReference>
<sequence length="184" mass="21459">MATSRSRETVEPVDEETERDAGRKGAPTPTRKQAEQARMQRLHPVLTKKEQKARDRQARARKRDEQYKKVEEMPERVLLRNNIDSHWSVAEFAWPVVFLLLACVLATQILPVLSLVGTLGIWVFFLVCAVNVWWRWRSYKREATERIPGFTTRGKGLIGYMMSRMITMRRFRNPGPAIKRGEAY</sequence>
<protein>
    <recommendedName>
        <fullName evidence="4">PF11241 family protein</fullName>
    </recommendedName>
</protein>
<keyword evidence="2" id="KW-1133">Transmembrane helix</keyword>
<evidence type="ECO:0000313" key="3">
    <source>
        <dbReference type="EMBL" id="CEP27516.1"/>
    </source>
</evidence>
<accession>A0A068VU83</accession>
<organism evidence="3">
    <name type="scientific">Propionibacterium freudenreichii subsp. freudenreichii</name>
    <dbReference type="NCBI Taxonomy" id="66712"/>
    <lineage>
        <taxon>Bacteria</taxon>
        <taxon>Bacillati</taxon>
        <taxon>Actinomycetota</taxon>
        <taxon>Actinomycetes</taxon>
        <taxon>Propionibacteriales</taxon>
        <taxon>Propionibacteriaceae</taxon>
        <taxon>Propionibacterium</taxon>
    </lineage>
</organism>
<feature type="compositionally biased region" description="Basic and acidic residues" evidence="1">
    <location>
        <begin position="1"/>
        <end position="10"/>
    </location>
</feature>
<feature type="compositionally biased region" description="Basic and acidic residues" evidence="1">
    <location>
        <begin position="47"/>
        <end position="66"/>
    </location>
</feature>
<dbReference type="EMBL" id="LM676436">
    <property type="protein sequence ID" value="CEP27516.1"/>
    <property type="molecule type" value="Genomic_DNA"/>
</dbReference>
<reference evidence="3" key="1">
    <citation type="submission" date="2014-08" db="EMBL/GenBank/DDBJ databases">
        <authorList>
            <person name="Falentin Helene"/>
        </authorList>
    </citation>
    <scope>NUCLEOTIDE SEQUENCE</scope>
</reference>
<keyword evidence="2" id="KW-0472">Membrane</keyword>
<keyword evidence="2" id="KW-0812">Transmembrane</keyword>
<dbReference type="PATRIC" id="fig|66712.6.peg.1536"/>
<gene>
    <name evidence="3" type="ORF">PFCIRM138_01990</name>
</gene>
<dbReference type="InterPro" id="IPR021403">
    <property type="entry name" value="DUF3043"/>
</dbReference>
<proteinExistence type="predicted"/>
<feature type="transmembrane region" description="Helical" evidence="2">
    <location>
        <begin position="119"/>
        <end position="136"/>
    </location>
</feature>
<feature type="region of interest" description="Disordered" evidence="1">
    <location>
        <begin position="1"/>
        <end position="66"/>
    </location>
</feature>
<name>A0A068VU83_PROFF</name>